<dbReference type="InterPro" id="IPR001926">
    <property type="entry name" value="TrpB-like_PALP"/>
</dbReference>
<evidence type="ECO:0000256" key="3">
    <source>
        <dbReference type="ARBA" id="ARBA00022898"/>
    </source>
</evidence>
<comment type="caution">
    <text evidence="7">The sequence shown here is derived from an EMBL/GenBank/DDBJ whole genome shotgun (WGS) entry which is preliminary data.</text>
</comment>
<dbReference type="GO" id="GO:0030378">
    <property type="term" value="F:serine racemase activity"/>
    <property type="evidence" value="ECO:0007669"/>
    <property type="project" value="TreeGrafter"/>
</dbReference>
<dbReference type="SUPFAM" id="SSF53686">
    <property type="entry name" value="Tryptophan synthase beta subunit-like PLP-dependent enzymes"/>
    <property type="match status" value="1"/>
</dbReference>
<name>A0AAN7TA70_9PEZI</name>
<evidence type="ECO:0000256" key="4">
    <source>
        <dbReference type="ARBA" id="ARBA00023239"/>
    </source>
</evidence>
<sequence>MSALEKCPPLTRQSVQEAHKRIEPYIHRTPVITCHTINILASTPQAERCPSSGLNTASESAPHDRNQHGNALEYKARPNVKLFFKCENQQKIGAFKARGAFHALGRLVEEEGIENVRQKGVVTHSSGNHAQALALAAKTFEVPAHIVMPTISTPSKISGTKSHGANVIFSGSTSDEREAVVADVIEKTGATLVPPYDHPNIILGQGTQALELEEQVEDMLAHDPTLGIPSKTRLDAVIAPIGGGGMLSGICVALEGTGIKVFGAEPNFEGANDAELGLKQNKRIDKVKTLTIADGLRTPVGDIPWKIITDKSKLAGIYSVDEVQIKAALRLAMERAKLFIEPSAAVPLAVILYNEEFRKLVEREAGPDGWNVGIILSGGNTTMEAIAKLFQAAEKEAERAESKVTTNGERVAENVAG</sequence>
<proteinExistence type="inferred from homology"/>
<dbReference type="InterPro" id="IPR036052">
    <property type="entry name" value="TrpB-like_PALP_sf"/>
</dbReference>
<accession>A0AAN7TA70</accession>
<feature type="domain" description="Tryptophan synthase beta chain-like PALP" evidence="6">
    <location>
        <begin position="76"/>
        <end position="378"/>
    </location>
</feature>
<dbReference type="FunFam" id="3.40.50.1100:FF:000005">
    <property type="entry name" value="Threonine dehydratase catabolic"/>
    <property type="match status" value="1"/>
</dbReference>
<evidence type="ECO:0000259" key="6">
    <source>
        <dbReference type="Pfam" id="PF00291"/>
    </source>
</evidence>
<comment type="similarity">
    <text evidence="2">Belongs to the serine/threonine dehydratase family.</text>
</comment>
<dbReference type="Proteomes" id="UP001310890">
    <property type="component" value="Unassembled WGS sequence"/>
</dbReference>
<keyword evidence="4" id="KW-0456">Lyase</keyword>
<dbReference type="GO" id="GO:0005524">
    <property type="term" value="F:ATP binding"/>
    <property type="evidence" value="ECO:0007669"/>
    <property type="project" value="TreeGrafter"/>
</dbReference>
<dbReference type="AlphaFoldDB" id="A0AAN7TA70"/>
<dbReference type="PANTHER" id="PTHR43050">
    <property type="entry name" value="SERINE / THREONINE RACEMASE FAMILY MEMBER"/>
    <property type="match status" value="1"/>
</dbReference>
<gene>
    <name evidence="7" type="ORF">LTR62_008103</name>
</gene>
<evidence type="ECO:0000313" key="7">
    <source>
        <dbReference type="EMBL" id="KAK5108698.1"/>
    </source>
</evidence>
<evidence type="ECO:0000256" key="1">
    <source>
        <dbReference type="ARBA" id="ARBA00001933"/>
    </source>
</evidence>
<evidence type="ECO:0000313" key="8">
    <source>
        <dbReference type="Proteomes" id="UP001310890"/>
    </source>
</evidence>
<dbReference type="PANTHER" id="PTHR43050:SF1">
    <property type="entry name" value="SERINE RACEMASE"/>
    <property type="match status" value="1"/>
</dbReference>
<dbReference type="GO" id="GO:0008721">
    <property type="term" value="F:D-serine ammonia-lyase activity"/>
    <property type="evidence" value="ECO:0007669"/>
    <property type="project" value="TreeGrafter"/>
</dbReference>
<feature type="region of interest" description="Disordered" evidence="5">
    <location>
        <begin position="45"/>
        <end position="67"/>
    </location>
</feature>
<evidence type="ECO:0000256" key="5">
    <source>
        <dbReference type="SAM" id="MobiDB-lite"/>
    </source>
</evidence>
<dbReference type="CDD" id="cd01562">
    <property type="entry name" value="Thr-dehyd"/>
    <property type="match status" value="1"/>
</dbReference>
<dbReference type="GO" id="GO:0018114">
    <property type="term" value="F:threonine racemase activity"/>
    <property type="evidence" value="ECO:0007669"/>
    <property type="project" value="TreeGrafter"/>
</dbReference>
<reference evidence="7" key="1">
    <citation type="submission" date="2023-08" db="EMBL/GenBank/DDBJ databases">
        <title>Black Yeasts Isolated from many extreme environments.</title>
        <authorList>
            <person name="Coleine C."/>
            <person name="Stajich J.E."/>
            <person name="Selbmann L."/>
        </authorList>
    </citation>
    <scope>NUCLEOTIDE SEQUENCE</scope>
    <source>
        <strain evidence="7">CCFEE 5401</strain>
    </source>
</reference>
<organism evidence="7 8">
    <name type="scientific">Meristemomyces frigidus</name>
    <dbReference type="NCBI Taxonomy" id="1508187"/>
    <lineage>
        <taxon>Eukaryota</taxon>
        <taxon>Fungi</taxon>
        <taxon>Dikarya</taxon>
        <taxon>Ascomycota</taxon>
        <taxon>Pezizomycotina</taxon>
        <taxon>Dothideomycetes</taxon>
        <taxon>Dothideomycetidae</taxon>
        <taxon>Mycosphaerellales</taxon>
        <taxon>Teratosphaeriaceae</taxon>
        <taxon>Meristemomyces</taxon>
    </lineage>
</organism>
<dbReference type="EMBL" id="JAVRRL010000080">
    <property type="protein sequence ID" value="KAK5108698.1"/>
    <property type="molecule type" value="Genomic_DNA"/>
</dbReference>
<dbReference type="GO" id="GO:0003941">
    <property type="term" value="F:L-serine ammonia-lyase activity"/>
    <property type="evidence" value="ECO:0007669"/>
    <property type="project" value="TreeGrafter"/>
</dbReference>
<dbReference type="GO" id="GO:0030170">
    <property type="term" value="F:pyridoxal phosphate binding"/>
    <property type="evidence" value="ECO:0007669"/>
    <property type="project" value="TreeGrafter"/>
</dbReference>
<dbReference type="Pfam" id="PF00291">
    <property type="entry name" value="PALP"/>
    <property type="match status" value="1"/>
</dbReference>
<evidence type="ECO:0000256" key="2">
    <source>
        <dbReference type="ARBA" id="ARBA00010869"/>
    </source>
</evidence>
<dbReference type="GO" id="GO:0000287">
    <property type="term" value="F:magnesium ion binding"/>
    <property type="evidence" value="ECO:0007669"/>
    <property type="project" value="TreeGrafter"/>
</dbReference>
<keyword evidence="3" id="KW-0663">Pyridoxal phosphate</keyword>
<dbReference type="Gene3D" id="3.40.50.1100">
    <property type="match status" value="2"/>
</dbReference>
<comment type="cofactor">
    <cofactor evidence="1">
        <name>pyridoxal 5'-phosphate</name>
        <dbReference type="ChEBI" id="CHEBI:597326"/>
    </cofactor>
</comment>
<protein>
    <recommendedName>
        <fullName evidence="6">Tryptophan synthase beta chain-like PALP domain-containing protein</fullName>
    </recommendedName>
</protein>